<gene>
    <name evidence="2" type="ORF">V4C56_27650</name>
</gene>
<dbReference type="InterPro" id="IPR011010">
    <property type="entry name" value="DNA_brk_join_enz"/>
</dbReference>
<reference evidence="2 3" key="1">
    <citation type="submission" date="2024-01" db="EMBL/GenBank/DDBJ databases">
        <title>The diversity of rhizobia nodulating Mimosa spp. in eleven states of Brazil covering several biomes is determined by host plant, location, and edaphic factors.</title>
        <authorList>
            <person name="Rouws L."/>
            <person name="Barauna A."/>
            <person name="Beukes C."/>
            <person name="De Faria S.M."/>
            <person name="Gross E."/>
            <person name="Dos Reis Junior F.B."/>
            <person name="Simon M."/>
            <person name="Maluk M."/>
            <person name="Odee D.W."/>
            <person name="Kenicer G."/>
            <person name="Young J.P.W."/>
            <person name="Reis V.M."/>
            <person name="Zilli J."/>
            <person name="James E.K."/>
        </authorList>
    </citation>
    <scope>NUCLEOTIDE SEQUENCE [LARGE SCALE GENOMIC DNA]</scope>
    <source>
        <strain evidence="2 3">JPY530</strain>
    </source>
</reference>
<evidence type="ECO:0000256" key="1">
    <source>
        <dbReference type="ARBA" id="ARBA00023172"/>
    </source>
</evidence>
<comment type="caution">
    <text evidence="2">The sequence shown here is derived from an EMBL/GenBank/DDBJ whole genome shotgun (WGS) entry which is preliminary data.</text>
</comment>
<evidence type="ECO:0000313" key="3">
    <source>
        <dbReference type="Proteomes" id="UP001481677"/>
    </source>
</evidence>
<organism evidence="2 3">
    <name type="scientific">Paraburkholderia azotifigens</name>
    <dbReference type="NCBI Taxonomy" id="2057004"/>
    <lineage>
        <taxon>Bacteria</taxon>
        <taxon>Pseudomonadati</taxon>
        <taxon>Pseudomonadota</taxon>
        <taxon>Betaproteobacteria</taxon>
        <taxon>Burkholderiales</taxon>
        <taxon>Burkholderiaceae</taxon>
        <taxon>Paraburkholderia</taxon>
    </lineage>
</organism>
<protein>
    <recommendedName>
        <fullName evidence="4">Integrase</fullName>
    </recommendedName>
</protein>
<dbReference type="EMBL" id="JAZHGA010000023">
    <property type="protein sequence ID" value="MEM5343384.1"/>
    <property type="molecule type" value="Genomic_DNA"/>
</dbReference>
<dbReference type="Gene3D" id="1.10.443.10">
    <property type="entry name" value="Intergrase catalytic core"/>
    <property type="match status" value="1"/>
</dbReference>
<sequence>MSAINFEVESDSPEQIARCAYFDADHVVTRDDHGNPLSRYADDLWDFSSTSTARESRLRFFRVSEGSGSRVDSILREQGKALVCQYLEGATIRAFPTVYRLNLVRIKWCKFARECDRELFDVLCDPVTVKQYLTNLSSVDTWLSSSLIATLWKGRSRFKVRPQLTVLRNVVKEVSAGKPDTQQTPLIPSKVYTVVLGNLIAQMDAIEKALNIILPVFQTCRELEARLKGVDDKSRRTAEWRTVFAEYSEKLAELGYVRGESGPVKGFVQGLLNRYQIVLMYVVAAFTGMRIGECLKLPTDDVISQASHLGRVHWLINGVTHKLHHGIKRETSWVTNEEGKRAIEIALRISDAVFEGAGRPAGGRLLFCSTENPCKLKASPQIVDAQGWVGPLVCPAITQDDLNELEIIRLDRDWALDGIAVGNIWPLAFHQLRRSLAVYAHRSGMVSLPSLKAQLQHITEEMTLYYSSGFQDAANVVFDEEHFSHEWTAARAESSYFGMALGLLLNNEELLGAGANWLMSERVQNSPVSVHSREHALELFKKGQIAFNETPLGGCMSTEPCNVTPLEPIQYECLISDCPNLVVYGKRLDFVIRTQESVVSTLASSSPDSVEHRLEADNLKVLLSARTRLKRVQI</sequence>
<dbReference type="InterPro" id="IPR013762">
    <property type="entry name" value="Integrase-like_cat_sf"/>
</dbReference>
<accession>A0ABU9R9X0</accession>
<dbReference type="Proteomes" id="UP001481677">
    <property type="component" value="Unassembled WGS sequence"/>
</dbReference>
<evidence type="ECO:0000313" key="2">
    <source>
        <dbReference type="EMBL" id="MEM5343384.1"/>
    </source>
</evidence>
<proteinExistence type="predicted"/>
<keyword evidence="1" id="KW-0233">DNA recombination</keyword>
<dbReference type="SUPFAM" id="SSF56349">
    <property type="entry name" value="DNA breaking-rejoining enzymes"/>
    <property type="match status" value="1"/>
</dbReference>
<dbReference type="RefSeq" id="WP_342959210.1">
    <property type="nucleotide sequence ID" value="NZ_JAZHFZ010000024.1"/>
</dbReference>
<evidence type="ECO:0008006" key="4">
    <source>
        <dbReference type="Google" id="ProtNLM"/>
    </source>
</evidence>
<keyword evidence="3" id="KW-1185">Reference proteome</keyword>
<name>A0ABU9R9X0_9BURK</name>